<evidence type="ECO:0000313" key="2">
    <source>
        <dbReference type="Proteomes" id="UP000248039"/>
    </source>
</evidence>
<organism evidence="1 2">
    <name type="scientific">Streptomyces tateyamensis</name>
    <dbReference type="NCBI Taxonomy" id="565073"/>
    <lineage>
        <taxon>Bacteria</taxon>
        <taxon>Bacillati</taxon>
        <taxon>Actinomycetota</taxon>
        <taxon>Actinomycetes</taxon>
        <taxon>Kitasatosporales</taxon>
        <taxon>Streptomycetaceae</taxon>
        <taxon>Streptomyces</taxon>
    </lineage>
</organism>
<dbReference type="RefSeq" id="WP_110667817.1">
    <property type="nucleotide sequence ID" value="NZ_PYBW01000030.1"/>
</dbReference>
<dbReference type="Proteomes" id="UP000248039">
    <property type="component" value="Unassembled WGS sequence"/>
</dbReference>
<sequence>MNTTVERLLTLVAEVTTFEEEWEDKFRAELPSYDPNRADFPVGPDEEESYYTLCADRAAEARDQLHRVTISIEALARDLTDTVAEADQPG</sequence>
<proteinExistence type="predicted"/>
<keyword evidence="2" id="KW-1185">Reference proteome</keyword>
<reference evidence="1 2" key="1">
    <citation type="submission" date="2018-03" db="EMBL/GenBank/DDBJ databases">
        <title>Bioinformatic expansion and discovery of thiopeptide antibiotics.</title>
        <authorList>
            <person name="Schwalen C.J."/>
            <person name="Hudson G.A."/>
            <person name="Mitchell D.A."/>
        </authorList>
    </citation>
    <scope>NUCLEOTIDE SEQUENCE [LARGE SCALE GENOMIC DNA]</scope>
    <source>
        <strain evidence="1 2">ATCC 21389</strain>
    </source>
</reference>
<dbReference type="AlphaFoldDB" id="A0A2V4NFM0"/>
<evidence type="ECO:0000313" key="1">
    <source>
        <dbReference type="EMBL" id="PYC82615.1"/>
    </source>
</evidence>
<dbReference type="OrthoDB" id="4350984at2"/>
<dbReference type="EMBL" id="PYBW01000030">
    <property type="protein sequence ID" value="PYC82615.1"/>
    <property type="molecule type" value="Genomic_DNA"/>
</dbReference>
<protein>
    <submittedName>
        <fullName evidence="1">Uncharacterized protein</fullName>
    </submittedName>
</protein>
<accession>A0A2V4NFM0</accession>
<comment type="caution">
    <text evidence="1">The sequence shown here is derived from an EMBL/GenBank/DDBJ whole genome shotgun (WGS) entry which is preliminary data.</text>
</comment>
<name>A0A2V4NFM0_9ACTN</name>
<gene>
    <name evidence="1" type="ORF">C7C46_09640</name>
</gene>